<gene>
    <name evidence="1" type="ORF">A245_30993</name>
</gene>
<dbReference type="Proteomes" id="UP000018849">
    <property type="component" value="Unassembled WGS sequence"/>
</dbReference>
<organism evidence="1 2">
    <name type="scientific">Pseudomonas syringae pv. actinidiae ICMP 19096</name>
    <dbReference type="NCBI Taxonomy" id="1194405"/>
    <lineage>
        <taxon>Bacteria</taxon>
        <taxon>Pseudomonadati</taxon>
        <taxon>Pseudomonadota</taxon>
        <taxon>Gammaproteobacteria</taxon>
        <taxon>Pseudomonadales</taxon>
        <taxon>Pseudomonadaceae</taxon>
        <taxon>Pseudomonas</taxon>
        <taxon>Pseudomonas syringae</taxon>
    </lineage>
</organism>
<evidence type="ECO:0000313" key="1">
    <source>
        <dbReference type="EMBL" id="EPN47445.1"/>
    </source>
</evidence>
<evidence type="ECO:0000313" key="2">
    <source>
        <dbReference type="Proteomes" id="UP000018849"/>
    </source>
</evidence>
<dbReference type="EMBL" id="AOKF01002639">
    <property type="protein sequence ID" value="EPN47445.1"/>
    <property type="molecule type" value="Genomic_DNA"/>
</dbReference>
<reference evidence="1 2" key="1">
    <citation type="journal article" date="2013" name="PLoS Pathog.">
        <title>Genomic analysis of the Kiwifruit pathogen Pseudomonas syringae pv. actinidiae provides insight into the origins of an emergent plant disease.</title>
        <authorList>
            <person name="McCann H.C."/>
            <person name="Rikkerink E.H."/>
            <person name="Bertels F."/>
            <person name="Fiers M."/>
            <person name="Lu A."/>
            <person name="Rees-George J."/>
            <person name="Andersen M.T."/>
            <person name="Gleave A.P."/>
            <person name="Haubold B."/>
            <person name="Wohlers M.W."/>
            <person name="Guttman D.S."/>
            <person name="Wang P.W."/>
            <person name="Straub C."/>
            <person name="Vanneste J.L."/>
            <person name="Rainey P.B."/>
            <person name="Templeton M.D."/>
        </authorList>
    </citation>
    <scope>NUCLEOTIDE SEQUENCE [LARGE SCALE GENOMIC DNA]</scope>
    <source>
        <strain evidence="1 2">ICMP 19096</strain>
    </source>
</reference>
<proteinExistence type="predicted"/>
<dbReference type="AlphaFoldDB" id="A0A656JRB2"/>
<accession>A0A656JRB2</accession>
<protein>
    <submittedName>
        <fullName evidence="1">Uncharacterized protein</fullName>
    </submittedName>
</protein>
<name>A0A656JRB2_PSESF</name>
<sequence>MLGNAGLDLSIARVFGNQHVAYGRSVETVERFQGALQQVESTTTGDHQRDVAVFAEYHHSFPIIEYS</sequence>
<comment type="caution">
    <text evidence="1">The sequence shown here is derived from an EMBL/GenBank/DDBJ whole genome shotgun (WGS) entry which is preliminary data.</text>
</comment>